<organism evidence="1 2">
    <name type="scientific">Arenibacter nanhaiticus</name>
    <dbReference type="NCBI Taxonomy" id="558155"/>
    <lineage>
        <taxon>Bacteria</taxon>
        <taxon>Pseudomonadati</taxon>
        <taxon>Bacteroidota</taxon>
        <taxon>Flavobacteriia</taxon>
        <taxon>Flavobacteriales</taxon>
        <taxon>Flavobacteriaceae</taxon>
        <taxon>Arenibacter</taxon>
    </lineage>
</organism>
<evidence type="ECO:0008006" key="3">
    <source>
        <dbReference type="Google" id="ProtNLM"/>
    </source>
</evidence>
<keyword evidence="2" id="KW-1185">Reference proteome</keyword>
<sequence length="333" mass="38913">MNNQGIVQYALANLKKTGEIEAKWLDNAPDKVLDGTIALTLSDRTIKLNIEIKKELRNIHLPKLEAFAKEYYPFMIVAQSIFPKIKQELRNRNIAYLEANGNIYLNQKETFLWLDANEPITIKQKITNRAFTKTGLKVVYQFLLDDTWVNNTYREIAERTDTGIGNITNIFNGLKDEGFLLPLTKDTYIMENKKKLLEKWIMAYEKKLKPNLAIGTFRFVDNDTFFNWKDLKLKQGQTFWGGEPAGDIYTNYLRPEELTLYTTEPRNELMKNYRLVPDEGGNIKIYEKFWKVDIEGTNAVHPLLAYADLMMQGDRRCTETAQKIYNEYLQNKF</sequence>
<dbReference type="Pfam" id="PF09952">
    <property type="entry name" value="AbiEi_2"/>
    <property type="match status" value="1"/>
</dbReference>
<evidence type="ECO:0000313" key="1">
    <source>
        <dbReference type="EMBL" id="SHJ08971.1"/>
    </source>
</evidence>
<dbReference type="STRING" id="558155.SAMN04487911_1114"/>
<evidence type="ECO:0000313" key="2">
    <source>
        <dbReference type="Proteomes" id="UP000184231"/>
    </source>
</evidence>
<dbReference type="OrthoDB" id="593981at2"/>
<reference evidence="1 2" key="1">
    <citation type="submission" date="2016-11" db="EMBL/GenBank/DDBJ databases">
        <authorList>
            <person name="Jaros S."/>
            <person name="Januszkiewicz K."/>
            <person name="Wedrychowicz H."/>
        </authorList>
    </citation>
    <scope>NUCLEOTIDE SEQUENCE [LARGE SCALE GENOMIC DNA]</scope>
    <source>
        <strain evidence="1 2">CGMCC 1.8863</strain>
    </source>
</reference>
<dbReference type="RefSeq" id="WP_072764317.1">
    <property type="nucleotide sequence ID" value="NZ_FQYX01000011.1"/>
</dbReference>
<dbReference type="EMBL" id="FQYX01000011">
    <property type="protein sequence ID" value="SHJ08971.1"/>
    <property type="molecule type" value="Genomic_DNA"/>
</dbReference>
<protein>
    <recommendedName>
        <fullName evidence="3">Transcriptional regulator, AbiEi antitoxin, Type IV TA system</fullName>
    </recommendedName>
</protein>
<gene>
    <name evidence="1" type="ORF">SAMN04487911_1114</name>
</gene>
<accession>A0A1M6GGG1</accession>
<dbReference type="Proteomes" id="UP000184231">
    <property type="component" value="Unassembled WGS sequence"/>
</dbReference>
<dbReference type="AlphaFoldDB" id="A0A1M6GGG1"/>
<proteinExistence type="predicted"/>
<dbReference type="InterPro" id="IPR019238">
    <property type="entry name" value="AbiEi_2"/>
</dbReference>
<name>A0A1M6GGG1_9FLAO</name>